<dbReference type="Proteomes" id="UP001501676">
    <property type="component" value="Unassembled WGS sequence"/>
</dbReference>
<dbReference type="PANTHER" id="PTHR33495">
    <property type="entry name" value="ANTI-SIGMA FACTOR ANTAGONIST TM_1081-RELATED-RELATED"/>
    <property type="match status" value="1"/>
</dbReference>
<sequence length="148" mass="15523">MMRDEVRIDGQRPEIDCAGAGLPPAAATVAVSELHGDDRQPDDPPEQVVTLVAFAGEIDLGTAPALGETVPSRTTDAAAVLLDLSAVTFLDSAGVRLLDNLVRLHEGRGTAVRLVAPEHGVARFTLTLCAFRSELIESTVAAARASLR</sequence>
<dbReference type="CDD" id="cd07043">
    <property type="entry name" value="STAS_anti-anti-sigma_factors"/>
    <property type="match status" value="1"/>
</dbReference>
<proteinExistence type="predicted"/>
<dbReference type="PROSITE" id="PS50801">
    <property type="entry name" value="STAS"/>
    <property type="match status" value="1"/>
</dbReference>
<dbReference type="InterPro" id="IPR036513">
    <property type="entry name" value="STAS_dom_sf"/>
</dbReference>
<dbReference type="RefSeq" id="WP_345732141.1">
    <property type="nucleotide sequence ID" value="NZ_BAAAYN010000046.1"/>
</dbReference>
<dbReference type="PANTHER" id="PTHR33495:SF2">
    <property type="entry name" value="ANTI-SIGMA FACTOR ANTAGONIST TM_1081-RELATED"/>
    <property type="match status" value="1"/>
</dbReference>
<name>A0ABP6T824_9ACTN</name>
<dbReference type="Gene3D" id="3.30.750.24">
    <property type="entry name" value="STAS domain"/>
    <property type="match status" value="1"/>
</dbReference>
<dbReference type="InterPro" id="IPR002645">
    <property type="entry name" value="STAS_dom"/>
</dbReference>
<dbReference type="EMBL" id="BAAAYN010000046">
    <property type="protein sequence ID" value="GAA3394807.1"/>
    <property type="molecule type" value="Genomic_DNA"/>
</dbReference>
<evidence type="ECO:0000313" key="3">
    <source>
        <dbReference type="Proteomes" id="UP001501676"/>
    </source>
</evidence>
<gene>
    <name evidence="2" type="ORF">GCM10020369_65590</name>
</gene>
<dbReference type="SUPFAM" id="SSF52091">
    <property type="entry name" value="SpoIIaa-like"/>
    <property type="match status" value="1"/>
</dbReference>
<comment type="caution">
    <text evidence="2">The sequence shown here is derived from an EMBL/GenBank/DDBJ whole genome shotgun (WGS) entry which is preliminary data.</text>
</comment>
<keyword evidence="3" id="KW-1185">Reference proteome</keyword>
<evidence type="ECO:0000313" key="2">
    <source>
        <dbReference type="EMBL" id="GAA3394807.1"/>
    </source>
</evidence>
<accession>A0ABP6T824</accession>
<dbReference type="Pfam" id="PF01740">
    <property type="entry name" value="STAS"/>
    <property type="match status" value="1"/>
</dbReference>
<reference evidence="3" key="1">
    <citation type="journal article" date="2019" name="Int. J. Syst. Evol. Microbiol.">
        <title>The Global Catalogue of Microorganisms (GCM) 10K type strain sequencing project: providing services to taxonomists for standard genome sequencing and annotation.</title>
        <authorList>
            <consortium name="The Broad Institute Genomics Platform"/>
            <consortium name="The Broad Institute Genome Sequencing Center for Infectious Disease"/>
            <person name="Wu L."/>
            <person name="Ma J."/>
        </authorList>
    </citation>
    <scope>NUCLEOTIDE SEQUENCE [LARGE SCALE GENOMIC DNA]</scope>
    <source>
        <strain evidence="3">JCM 9458</strain>
    </source>
</reference>
<organism evidence="2 3">
    <name type="scientific">Cryptosporangium minutisporangium</name>
    <dbReference type="NCBI Taxonomy" id="113569"/>
    <lineage>
        <taxon>Bacteria</taxon>
        <taxon>Bacillati</taxon>
        <taxon>Actinomycetota</taxon>
        <taxon>Actinomycetes</taxon>
        <taxon>Cryptosporangiales</taxon>
        <taxon>Cryptosporangiaceae</taxon>
        <taxon>Cryptosporangium</taxon>
    </lineage>
</organism>
<feature type="domain" description="STAS" evidence="1">
    <location>
        <begin position="49"/>
        <end position="123"/>
    </location>
</feature>
<protein>
    <recommendedName>
        <fullName evidence="1">STAS domain-containing protein</fullName>
    </recommendedName>
</protein>
<evidence type="ECO:0000259" key="1">
    <source>
        <dbReference type="PROSITE" id="PS50801"/>
    </source>
</evidence>